<accession>A0A4Q5A4K9</accession>
<dbReference type="Pfam" id="PF17802">
    <property type="entry name" value="SpaA"/>
    <property type="match status" value="3"/>
</dbReference>
<proteinExistence type="inferred from homology"/>
<feature type="domain" description="BIG2" evidence="6">
    <location>
        <begin position="875"/>
        <end position="944"/>
    </location>
</feature>
<feature type="transmembrane region" description="Helical" evidence="5">
    <location>
        <begin position="1705"/>
        <end position="1725"/>
    </location>
</feature>
<dbReference type="GO" id="GO:0005975">
    <property type="term" value="P:carbohydrate metabolic process"/>
    <property type="evidence" value="ECO:0007669"/>
    <property type="project" value="UniProtKB-ARBA"/>
</dbReference>
<dbReference type="NCBIfam" id="TIGR01167">
    <property type="entry name" value="LPXTG_anchor"/>
    <property type="match status" value="1"/>
</dbReference>
<evidence type="ECO:0000313" key="7">
    <source>
        <dbReference type="EMBL" id="RYQ12203.1"/>
    </source>
</evidence>
<dbReference type="InterPro" id="IPR038174">
    <property type="entry name" value="Strep_pil_link_sf"/>
</dbReference>
<dbReference type="InterPro" id="IPR041033">
    <property type="entry name" value="SpaA_PFL_dom_1"/>
</dbReference>
<keyword evidence="2" id="KW-0964">Secreted</keyword>
<keyword evidence="3" id="KW-0732">Signal</keyword>
<dbReference type="InterPro" id="IPR003343">
    <property type="entry name" value="Big_2"/>
</dbReference>
<dbReference type="InterPro" id="IPR022464">
    <property type="entry name" value="Strep_pil_isopept_link"/>
</dbReference>
<evidence type="ECO:0000256" key="5">
    <source>
        <dbReference type="SAM" id="Phobius"/>
    </source>
</evidence>
<keyword evidence="5" id="KW-0472">Membrane</keyword>
<dbReference type="InterPro" id="IPR013783">
    <property type="entry name" value="Ig-like_fold"/>
</dbReference>
<dbReference type="Gene3D" id="2.60.40.1080">
    <property type="match status" value="2"/>
</dbReference>
<organism evidence="7 8">
    <name type="scientific">Bifidobacterium pseudolongum subsp. globosum</name>
    <dbReference type="NCBI Taxonomy" id="1690"/>
    <lineage>
        <taxon>Bacteria</taxon>
        <taxon>Bacillati</taxon>
        <taxon>Actinomycetota</taxon>
        <taxon>Actinomycetes</taxon>
        <taxon>Bifidobacteriales</taxon>
        <taxon>Bifidobacteriaceae</taxon>
        <taxon>Bifidobacterium</taxon>
    </lineage>
</organism>
<dbReference type="SUPFAM" id="SSF49373">
    <property type="entry name" value="Invasin/intimin cell-adhesion fragments"/>
    <property type="match status" value="1"/>
</dbReference>
<protein>
    <submittedName>
        <fullName evidence="7">Choice-of-anchor A family protein</fullName>
    </submittedName>
</protein>
<evidence type="ECO:0000256" key="2">
    <source>
        <dbReference type="ARBA" id="ARBA00022525"/>
    </source>
</evidence>
<evidence type="ECO:0000256" key="3">
    <source>
        <dbReference type="ARBA" id="ARBA00022729"/>
    </source>
</evidence>
<dbReference type="RefSeq" id="WP_165369670.1">
    <property type="nucleotide sequence ID" value="NZ_RYUH01000004.1"/>
</dbReference>
<feature type="region of interest" description="Disordered" evidence="4">
    <location>
        <begin position="1658"/>
        <end position="1683"/>
    </location>
</feature>
<dbReference type="InterPro" id="IPR026588">
    <property type="entry name" value="Choice_anch_A"/>
</dbReference>
<sequence length="1729" mass="183847">MRMKHGSDRGPTISVKPRLLAAFTAVAMMFATAVPAMLPKVAQADDPTDLGPTDSGFYKPGDIHLGDDMDDLKVDTGVATWVGRDMYVGGRPDGSNLILNGNKTGGPDGRGFYTYTNAPTASFAAEAEGLTIVKGKLAINQIKDSWSTSLWNQQGNRTLFSGGQGFRFGIAGFGAQFRPASGSTALVVAGEGSNISSMTTGGQVGNVGAWNHNGWIGVTAKWDGKDTWTPVTGEASYKAQLSGNKTFSQGYVDGYQPYIGTFKGTYKQGNRDSIGGNQGAWAGDGLVTWNAQSPLTSVNGTDRSKYTEKIQSDSNTFKNLDPTGTVTVGTADAGSATYYRYSYDNNGISYSFNWENNGLKSEKLITFTGDGTSNLQVFNINKTVLTNGSQGGIDFKFTNIPKDASIVINVTGGNVQFNTGWRFWWDYIDENGNKETLQIGNGYYLKGEEKIQKAYVQAARSIMWNFADANLVTINGGQYYAGTGGGAGKDDGKKPQDWGYLACGTGQESNFNTGCAGDDPAAAMLGSIMVPNGSFDSHVTTNGRVWVGKDFMMNNPRPAAYFNKIEGVSSSVLDMDQERHNLPWTGSVSAEASMIQWSKSDGTNALGGSSWKLYRTLNDAKAQKDPITTVTDNGTGDWNTTEGIISVTGLVPNKNYYLRENGHVQGHEGNTNIYLIQTVNTGDTLNQTISKVWNENGQEIKGTNEDKGLTSSGAIINPPENLGTGIAWGKYADGDTTHTPLPGSKWSISSDGGTTWSTIEDTTAAVTGIVIKDANGATVNGTYIGDVKPGVALKFTASVTPEGAPNGITWTSSNPAMAVVESDGTVDVRDGDGQTVVTLTAASTSDPSITATVSFTPLAPDVSSIEIYKDGETQPVSNITLNSGDSVKLEAVVHPQVTPTWFADNSHVALTTGSDGKVTVKGVSAGTAVVTATAGNKTAQVTVTVTTAVVSTSTDIYVKWTDKNSANLYYYKDSTNNGWPGEPMTQITCNGDRWYKFNVPMTGDFTVIITGNGNDKDRYTAKINGQNVTDIPIAGTQPSYYIGGWYEPVEAGVPSGCATRRPNVRPKLAGNEEAADDGIASPLSMDEAAAQDAASSSLRDADPAAGRFKLENLPDGTYKLKEHTAPEGFTLNSQVYTITISNGSVNWDPNVVSGGIAWISDKPTQVAWDKVDSDNNTLLAGTGWTIYQGDSNGSFSNEPFAVVQDCTSAPCTAGKYNGAPAGMVFSKQLIGIEWPEDRSFEFTLEGKDDAPMPKNAKISVNKPATGNTAAFDFGAIHYDKPGTYKYTVRETKGDMPGVSYDEHAVEVTVTVTDNGKGQLDAAATVTGGAFVNVYDTTPSGGVPAGMTFIKQLIGITWPEDRGFEFTLEGKDNAPMPAEARVSVGKPVEGNVAVFDFGAIQYTTEGEYKYTVTEVAGDMPGVAYAKNRATVTVTVTDDKQGNLIAKAEVTGGVFANVYAAVENAGAYKYKDEDPEPGKFLVKKLPVGTYRLKETTIPNGYTPTQEYYEFTVTDSEETVRVFPKPIGNNRKKGNVYWGKVSSELENGKHVYLAGSAWSIKFKPHGANDFQDPVEITDCVKSGSTETGTCTAVSGSPDWAKDSNKAAGHVSLTDLPWGTYEMVETKAPDGYYADPDVTYIFTVGPKTPEFQNVQIYVKNADGKPGDPITTPSNPTGGDGKPLPGYPNQVIVNEPGVVLPSTGGEGNTLVALFGVALIAISMLGCGVAMRKRI</sequence>
<dbReference type="NCBIfam" id="TIGR03786">
    <property type="entry name" value="strep_pil_rpt"/>
    <property type="match status" value="2"/>
</dbReference>
<evidence type="ECO:0000256" key="1">
    <source>
        <dbReference type="ARBA" id="ARBA00007257"/>
    </source>
</evidence>
<comment type="similarity">
    <text evidence="1">Belongs to the serine-aspartate repeat-containing protein (SDr) family.</text>
</comment>
<gene>
    <name evidence="7" type="ORF">PG2093B_0309</name>
</gene>
<name>A0A4Q5A4K9_9BIFI</name>
<comment type="caution">
    <text evidence="7">The sequence shown here is derived from an EMBL/GenBank/DDBJ whole genome shotgun (WGS) entry which is preliminary data.</text>
</comment>
<dbReference type="SMART" id="SM00635">
    <property type="entry name" value="BID_2"/>
    <property type="match status" value="2"/>
</dbReference>
<dbReference type="Proteomes" id="UP000292568">
    <property type="component" value="Unassembled WGS sequence"/>
</dbReference>
<dbReference type="Gene3D" id="2.60.40.3050">
    <property type="match status" value="2"/>
</dbReference>
<evidence type="ECO:0000313" key="8">
    <source>
        <dbReference type="Proteomes" id="UP000292568"/>
    </source>
</evidence>
<reference evidence="7 8" key="1">
    <citation type="submission" date="2018-12" db="EMBL/GenBank/DDBJ databases">
        <title>Unveiling genomic diversity among members of the Bifidobacterium pseudolongum species, a widely distributed gut commensal of the animal kingdom.</title>
        <authorList>
            <person name="Lugli G.A."/>
            <person name="Duranti S."/>
            <person name="Albert K."/>
            <person name="Mancabelli L."/>
            <person name="Napoli S."/>
            <person name="Viappiani A."/>
            <person name="Anzalone R."/>
            <person name="Longhi G."/>
            <person name="Milani C."/>
            <person name="Turroni F."/>
            <person name="Alessandri G."/>
            <person name="Sela D.A."/>
            <person name="Van Sinderen D."/>
            <person name="Ventura M."/>
        </authorList>
    </citation>
    <scope>NUCLEOTIDE SEQUENCE [LARGE SCALE GENOMIC DNA]</scope>
    <source>
        <strain evidence="7 8">2093B</strain>
    </source>
</reference>
<dbReference type="NCBIfam" id="TIGR04215">
    <property type="entry name" value="choice_anch_A"/>
    <property type="match status" value="1"/>
</dbReference>
<keyword evidence="5" id="KW-0812">Transmembrane</keyword>
<feature type="domain" description="BIG2" evidence="6">
    <location>
        <begin position="773"/>
        <end position="851"/>
    </location>
</feature>
<dbReference type="PANTHER" id="PTHR36108:SF13">
    <property type="entry name" value="COLOSSIN-B-RELATED"/>
    <property type="match status" value="1"/>
</dbReference>
<dbReference type="EMBL" id="RYUH01000004">
    <property type="protein sequence ID" value="RYQ12203.1"/>
    <property type="molecule type" value="Genomic_DNA"/>
</dbReference>
<dbReference type="PANTHER" id="PTHR36108">
    <property type="entry name" value="COLOSSIN-B-RELATED"/>
    <property type="match status" value="1"/>
</dbReference>
<dbReference type="Pfam" id="PF02368">
    <property type="entry name" value="Big_2"/>
    <property type="match status" value="1"/>
</dbReference>
<dbReference type="Gene3D" id="2.60.40.10">
    <property type="entry name" value="Immunoglobulins"/>
    <property type="match status" value="3"/>
</dbReference>
<keyword evidence="5" id="KW-1133">Transmembrane helix</keyword>
<dbReference type="Pfam" id="PF12892">
    <property type="entry name" value="FctA"/>
    <property type="match status" value="2"/>
</dbReference>
<evidence type="ECO:0000259" key="6">
    <source>
        <dbReference type="SMART" id="SM00635"/>
    </source>
</evidence>
<evidence type="ECO:0000256" key="4">
    <source>
        <dbReference type="SAM" id="MobiDB-lite"/>
    </source>
</evidence>
<dbReference type="InterPro" id="IPR008964">
    <property type="entry name" value="Invasin/intimin_cell_adhesion"/>
</dbReference>